<evidence type="ECO:0000256" key="9">
    <source>
        <dbReference type="ARBA" id="ARBA00023143"/>
    </source>
</evidence>
<dbReference type="SUPFAM" id="SSF48029">
    <property type="entry name" value="FliG"/>
    <property type="match status" value="2"/>
</dbReference>
<dbReference type="Pfam" id="PF14842">
    <property type="entry name" value="FliG_N"/>
    <property type="match status" value="1"/>
</dbReference>
<comment type="subcellular location">
    <subcellularLocation>
        <location evidence="1">Bacterial flagellum basal body</location>
    </subcellularLocation>
    <subcellularLocation>
        <location evidence="2">Cell membrane</location>
        <topology evidence="2">Peripheral membrane protein</topology>
        <orientation evidence="2">Cytoplasmic side</orientation>
    </subcellularLocation>
</comment>
<dbReference type="GO" id="GO:0005886">
    <property type="term" value="C:plasma membrane"/>
    <property type="evidence" value="ECO:0007669"/>
    <property type="project" value="UniProtKB-SubCell"/>
</dbReference>
<accession>A0A7W6E8W2</accession>
<dbReference type="Gene3D" id="1.10.220.30">
    <property type="match status" value="3"/>
</dbReference>
<dbReference type="PRINTS" id="PR00954">
    <property type="entry name" value="FLGMOTORFLIG"/>
</dbReference>
<keyword evidence="6" id="KW-0145">Chemotaxis</keyword>
<dbReference type="PANTHER" id="PTHR30534:SF0">
    <property type="entry name" value="FLAGELLAR MOTOR SWITCH PROTEIN FLIG"/>
    <property type="match status" value="1"/>
</dbReference>
<feature type="domain" description="Flagellar motor switch protein FliG N-terminal" evidence="13">
    <location>
        <begin position="17"/>
        <end position="105"/>
    </location>
</feature>
<dbReference type="GO" id="GO:0003774">
    <property type="term" value="F:cytoskeletal motor activity"/>
    <property type="evidence" value="ECO:0007669"/>
    <property type="project" value="InterPro"/>
</dbReference>
<keyword evidence="8" id="KW-0472">Membrane</keyword>
<keyword evidence="14" id="KW-0966">Cell projection</keyword>
<reference evidence="14 15" key="1">
    <citation type="submission" date="2020-08" db="EMBL/GenBank/DDBJ databases">
        <title>Genomic Encyclopedia of Type Strains, Phase IV (KMG-IV): sequencing the most valuable type-strain genomes for metagenomic binning, comparative biology and taxonomic classification.</title>
        <authorList>
            <person name="Goeker M."/>
        </authorList>
    </citation>
    <scope>NUCLEOTIDE SEQUENCE [LARGE SCALE GENOMIC DNA]</scope>
    <source>
        <strain evidence="14 15">DSM 102238</strain>
    </source>
</reference>
<evidence type="ECO:0000256" key="2">
    <source>
        <dbReference type="ARBA" id="ARBA00004413"/>
    </source>
</evidence>
<evidence type="ECO:0000256" key="1">
    <source>
        <dbReference type="ARBA" id="ARBA00004117"/>
    </source>
</evidence>
<dbReference type="RefSeq" id="WP_183197037.1">
    <property type="nucleotide sequence ID" value="NZ_JACIEK010000001.1"/>
</dbReference>
<dbReference type="Proteomes" id="UP000542776">
    <property type="component" value="Unassembled WGS sequence"/>
</dbReference>
<keyword evidence="15" id="KW-1185">Reference proteome</keyword>
<proteinExistence type="inferred from homology"/>
<name>A0A7W6E8W2_9HYPH</name>
<organism evidence="14 15">
    <name type="scientific">Aureimonas pseudogalii</name>
    <dbReference type="NCBI Taxonomy" id="1744844"/>
    <lineage>
        <taxon>Bacteria</taxon>
        <taxon>Pseudomonadati</taxon>
        <taxon>Pseudomonadota</taxon>
        <taxon>Alphaproteobacteria</taxon>
        <taxon>Hyphomicrobiales</taxon>
        <taxon>Aurantimonadaceae</taxon>
        <taxon>Aureimonas</taxon>
    </lineage>
</organism>
<evidence type="ECO:0000259" key="11">
    <source>
        <dbReference type="Pfam" id="PF01706"/>
    </source>
</evidence>
<gene>
    <name evidence="14" type="ORF">GGR04_000235</name>
</gene>
<dbReference type="InterPro" id="IPR011002">
    <property type="entry name" value="FliG_a-hlx"/>
</dbReference>
<protein>
    <recommendedName>
        <fullName evidence="4">Flagellar motor switch protein FliG</fullName>
    </recommendedName>
</protein>
<dbReference type="PANTHER" id="PTHR30534">
    <property type="entry name" value="FLAGELLAR MOTOR SWITCH PROTEIN FLIG"/>
    <property type="match status" value="1"/>
</dbReference>
<evidence type="ECO:0000256" key="5">
    <source>
        <dbReference type="ARBA" id="ARBA00022475"/>
    </source>
</evidence>
<evidence type="ECO:0000259" key="13">
    <source>
        <dbReference type="Pfam" id="PF14842"/>
    </source>
</evidence>
<keyword evidence="9" id="KW-0975">Bacterial flagellum</keyword>
<dbReference type="Pfam" id="PF14841">
    <property type="entry name" value="FliG_M"/>
    <property type="match status" value="1"/>
</dbReference>
<dbReference type="GO" id="GO:0006935">
    <property type="term" value="P:chemotaxis"/>
    <property type="evidence" value="ECO:0007669"/>
    <property type="project" value="UniProtKB-KW"/>
</dbReference>
<keyword evidence="14" id="KW-0282">Flagellum</keyword>
<evidence type="ECO:0000256" key="3">
    <source>
        <dbReference type="ARBA" id="ARBA00010299"/>
    </source>
</evidence>
<dbReference type="GO" id="GO:0009425">
    <property type="term" value="C:bacterial-type flagellum basal body"/>
    <property type="evidence" value="ECO:0007669"/>
    <property type="project" value="UniProtKB-SubCell"/>
</dbReference>
<comment type="function">
    <text evidence="10">FliG is one of three proteins (FliG, FliN, FliM) that forms the rotor-mounted switch complex (C ring), located at the base of the basal body. This complex interacts with the CheY and CheZ chemotaxis proteins, in addition to contacting components of the motor that determine the direction of flagellar rotation.</text>
</comment>
<evidence type="ECO:0000256" key="6">
    <source>
        <dbReference type="ARBA" id="ARBA00022500"/>
    </source>
</evidence>
<dbReference type="InterPro" id="IPR000090">
    <property type="entry name" value="Flg_Motor_Flig"/>
</dbReference>
<dbReference type="InterPro" id="IPR028263">
    <property type="entry name" value="FliG_N"/>
</dbReference>
<comment type="caution">
    <text evidence="14">The sequence shown here is derived from an EMBL/GenBank/DDBJ whole genome shotgun (WGS) entry which is preliminary data.</text>
</comment>
<evidence type="ECO:0000256" key="7">
    <source>
        <dbReference type="ARBA" id="ARBA00022779"/>
    </source>
</evidence>
<keyword evidence="14" id="KW-0969">Cilium</keyword>
<sequence length="342" mass="36959">MMLGSYTTLELEGPPKSGAARAAILLLAMGGDGAAKLLKHFSAEEIKTLRQGAALQQPVTALELDEIVAEFQEAFRAGPGLAGLDGELNKLLRISLSSEEIARVFEGEDAPEDADALPVWYEIEQLGAQPLTALLLKEHPQVIAYTLQRLKAEVAAAVVASFEGPLRNDVVRRMLSAKPPSDQMARMIEGRLRETFVAGSNGAERKARHATLAEIVNRMEKRQTDDLLQSIEQSEPEEAEALRKLLFAFDDITALPRKSRLLLFDAIPTETVTQSLSGASDELKEAVLAALGARSRRMVEAELARGDAIAADAVTTARRSIAAAALRLSAEGRLDLSERDEA</sequence>
<keyword evidence="7" id="KW-0283">Flagellar rotation</keyword>
<evidence type="ECO:0000313" key="15">
    <source>
        <dbReference type="Proteomes" id="UP000542776"/>
    </source>
</evidence>
<dbReference type="Pfam" id="PF01706">
    <property type="entry name" value="FliG_C"/>
    <property type="match status" value="1"/>
</dbReference>
<evidence type="ECO:0000256" key="4">
    <source>
        <dbReference type="ARBA" id="ARBA00021870"/>
    </source>
</evidence>
<dbReference type="InterPro" id="IPR032779">
    <property type="entry name" value="FliG_M"/>
</dbReference>
<feature type="domain" description="Flagellar motor switch protein FliG C-terminal" evidence="11">
    <location>
        <begin position="230"/>
        <end position="336"/>
    </location>
</feature>
<dbReference type="EMBL" id="JACIEK010000001">
    <property type="protein sequence ID" value="MBB3996414.1"/>
    <property type="molecule type" value="Genomic_DNA"/>
</dbReference>
<feature type="domain" description="Flagellar motor switch protein FliG middle" evidence="12">
    <location>
        <begin position="131"/>
        <end position="197"/>
    </location>
</feature>
<dbReference type="GO" id="GO:0071973">
    <property type="term" value="P:bacterial-type flagellum-dependent cell motility"/>
    <property type="evidence" value="ECO:0007669"/>
    <property type="project" value="InterPro"/>
</dbReference>
<evidence type="ECO:0000259" key="12">
    <source>
        <dbReference type="Pfam" id="PF14841"/>
    </source>
</evidence>
<evidence type="ECO:0000256" key="10">
    <source>
        <dbReference type="ARBA" id="ARBA00025598"/>
    </source>
</evidence>
<evidence type="ECO:0000256" key="8">
    <source>
        <dbReference type="ARBA" id="ARBA00023136"/>
    </source>
</evidence>
<keyword evidence="5" id="KW-1003">Cell membrane</keyword>
<dbReference type="AlphaFoldDB" id="A0A7W6E8W2"/>
<dbReference type="InterPro" id="IPR023087">
    <property type="entry name" value="Flg_Motor_Flig_C"/>
</dbReference>
<evidence type="ECO:0000313" key="14">
    <source>
        <dbReference type="EMBL" id="MBB3996414.1"/>
    </source>
</evidence>
<comment type="similarity">
    <text evidence="3">Belongs to the FliG family.</text>
</comment>